<dbReference type="PANTHER" id="PTHR35010:SF2">
    <property type="entry name" value="BLL4672 PROTEIN"/>
    <property type="match status" value="1"/>
</dbReference>
<dbReference type="InterPro" id="IPR041413">
    <property type="entry name" value="MLTR_LBD"/>
</dbReference>
<dbReference type="Proteomes" id="UP000466794">
    <property type="component" value="Unassembled WGS sequence"/>
</dbReference>
<evidence type="ECO:0000259" key="1">
    <source>
        <dbReference type="SMART" id="SM00530"/>
    </source>
</evidence>
<name>A0A7K1UNX7_9NOCA</name>
<organism evidence="2 3">
    <name type="scientific">Nocardia terrae</name>
    <dbReference type="NCBI Taxonomy" id="2675851"/>
    <lineage>
        <taxon>Bacteria</taxon>
        <taxon>Bacillati</taxon>
        <taxon>Actinomycetota</taxon>
        <taxon>Actinomycetes</taxon>
        <taxon>Mycobacteriales</taxon>
        <taxon>Nocardiaceae</taxon>
        <taxon>Nocardia</taxon>
    </lineage>
</organism>
<dbReference type="GO" id="GO:0003677">
    <property type="term" value="F:DNA binding"/>
    <property type="evidence" value="ECO:0007669"/>
    <property type="project" value="InterPro"/>
</dbReference>
<dbReference type="InterPro" id="IPR001387">
    <property type="entry name" value="Cro/C1-type_HTH"/>
</dbReference>
<protein>
    <submittedName>
        <fullName evidence="2">Helix-turn-helix domain-containing protein</fullName>
    </submittedName>
</protein>
<dbReference type="Pfam" id="PF13560">
    <property type="entry name" value="HTH_31"/>
    <property type="match status" value="1"/>
</dbReference>
<dbReference type="PANTHER" id="PTHR35010">
    <property type="entry name" value="BLL4672 PROTEIN-RELATED"/>
    <property type="match status" value="1"/>
</dbReference>
<dbReference type="EMBL" id="WRPP01000001">
    <property type="protein sequence ID" value="MVU76036.1"/>
    <property type="molecule type" value="Genomic_DNA"/>
</dbReference>
<dbReference type="SUPFAM" id="SSF47413">
    <property type="entry name" value="lambda repressor-like DNA-binding domains"/>
    <property type="match status" value="1"/>
</dbReference>
<dbReference type="SMART" id="SM00530">
    <property type="entry name" value="HTH_XRE"/>
    <property type="match status" value="1"/>
</dbReference>
<dbReference type="Gene3D" id="1.10.260.40">
    <property type="entry name" value="lambda repressor-like DNA-binding domains"/>
    <property type="match status" value="1"/>
</dbReference>
<keyword evidence="3" id="KW-1185">Reference proteome</keyword>
<dbReference type="InterPro" id="IPR010982">
    <property type="entry name" value="Lambda_DNA-bd_dom_sf"/>
</dbReference>
<gene>
    <name evidence="2" type="ORF">GPX89_02115</name>
</gene>
<proteinExistence type="predicted"/>
<accession>A0A7K1UNX7</accession>
<dbReference type="AlphaFoldDB" id="A0A7K1UNX7"/>
<evidence type="ECO:0000313" key="2">
    <source>
        <dbReference type="EMBL" id="MVU76036.1"/>
    </source>
</evidence>
<dbReference type="Gene3D" id="3.30.450.180">
    <property type="match status" value="1"/>
</dbReference>
<feature type="domain" description="HTH cro/C1-type" evidence="1">
    <location>
        <begin position="39"/>
        <end position="111"/>
    </location>
</feature>
<comment type="caution">
    <text evidence="2">The sequence shown here is derived from an EMBL/GenBank/DDBJ whole genome shotgun (WGS) entry which is preliminary data.</text>
</comment>
<dbReference type="Pfam" id="PF17765">
    <property type="entry name" value="MLTR_LBD"/>
    <property type="match status" value="1"/>
</dbReference>
<reference evidence="2 3" key="1">
    <citation type="submission" date="2019-12" db="EMBL/GenBank/DDBJ databases">
        <title>Nocardia sp. nov. ET3-3 isolated from soil.</title>
        <authorList>
            <person name="Kanchanasin P."/>
            <person name="Tanasupawat S."/>
            <person name="Yuki M."/>
            <person name="Kudo T."/>
        </authorList>
    </citation>
    <scope>NUCLEOTIDE SEQUENCE [LARGE SCALE GENOMIC DNA]</scope>
    <source>
        <strain evidence="2 3">ET3-3</strain>
    </source>
</reference>
<dbReference type="CDD" id="cd00093">
    <property type="entry name" value="HTH_XRE"/>
    <property type="match status" value="1"/>
</dbReference>
<evidence type="ECO:0000313" key="3">
    <source>
        <dbReference type="Proteomes" id="UP000466794"/>
    </source>
</evidence>
<sequence>MVSGGDGCGPLIDAVTSAAARNGNSRAVRKVRREELSTFLKSRRARIAPGDVGLPVGTRRRTPGLRREEVAQLAGVGITWYTWLEQGRDINCSVQVLDAIARALCLDGAEHAHLYRLADVPTAPNPMFEEPVHEEVQIILDHMHPLPAALFNAKYDVLAHNAAYSALYPMFMSGSRNVLRKVFLADECCTPYPSHSEPDHLARMVGYLRSAYARNLGDPEWVAFIDDMVARSPHFAELWARNDVALPLGRTRIVRNLAIGELEMYMTSMSLPSIAGAWMQVWTPSDTEAWDKLHLLLSMTTDERRRPWAEHVEQVHGRELREWAGTPIHVRDTGSSSAPLAAG</sequence>